<comment type="similarity">
    <text evidence="1">Belongs to the NifU family.</text>
</comment>
<dbReference type="Gene3D" id="3.30.1370.70">
    <property type="entry name" value="Scaffold protein Nfu/NifU, N-terminal domain"/>
    <property type="match status" value="1"/>
</dbReference>
<reference evidence="3 4" key="1">
    <citation type="submission" date="2020-08" db="EMBL/GenBank/DDBJ databases">
        <title>Genomic Encyclopedia of Type Strains, Phase IV (KMG-IV): sequencing the most valuable type-strain genomes for metagenomic binning, comparative biology and taxonomic classification.</title>
        <authorList>
            <person name="Goeker M."/>
        </authorList>
    </citation>
    <scope>NUCLEOTIDE SEQUENCE [LARGE SCALE GENOMIC DNA]</scope>
    <source>
        <strain evidence="3 4">DSM 11590</strain>
    </source>
</reference>
<dbReference type="InterPro" id="IPR014824">
    <property type="entry name" value="Nfu/NifU_N"/>
</dbReference>
<dbReference type="SUPFAM" id="SSF110836">
    <property type="entry name" value="Hypothetical protein SAV1430"/>
    <property type="match status" value="1"/>
</dbReference>
<dbReference type="RefSeq" id="WP_184260895.1">
    <property type="nucleotide sequence ID" value="NZ_JACIIX010000001.1"/>
</dbReference>
<dbReference type="GO" id="GO:0005506">
    <property type="term" value="F:iron ion binding"/>
    <property type="evidence" value="ECO:0007669"/>
    <property type="project" value="InterPro"/>
</dbReference>
<dbReference type="AlphaFoldDB" id="A0A7X0DMD7"/>
<dbReference type="Gene3D" id="3.30.300.130">
    <property type="entry name" value="Fe-S cluster assembly (FSCA)"/>
    <property type="match status" value="1"/>
</dbReference>
<sequence length="182" mass="19666">MFIQTEPTPNPASLKFIPGREVISGGTVDYRAAEDAASSPLALRLFDVSGVSGVFLGSDFITVTKADDRDWAVLKPMILGAIMEHYTSGEVAVSAGDEEESFDPADAEIVEQIKEIIEARVRPVVARDGGDIVFKGFRDGVVYLNMRGSCSGCPSSTMTLKHGIENMMRHFIPEVQAVEAVQ</sequence>
<feature type="domain" description="Scaffold protein Nfu/NifU N-terminal" evidence="2">
    <location>
        <begin position="3"/>
        <end position="89"/>
    </location>
</feature>
<dbReference type="EMBL" id="JACIIX010000001">
    <property type="protein sequence ID" value="MBB6209072.1"/>
    <property type="molecule type" value="Genomic_DNA"/>
</dbReference>
<proteinExistence type="inferred from homology"/>
<dbReference type="PANTHER" id="PTHR11178:SF1">
    <property type="entry name" value="NFU1 IRON-SULFUR CLUSTER SCAFFOLD HOMOLOG, MITOCHONDRIAL"/>
    <property type="match status" value="1"/>
</dbReference>
<name>A0A7X0DMD7_NOVIT</name>
<organism evidence="3 4">
    <name type="scientific">Novispirillum itersonii</name>
    <name type="common">Aquaspirillum itersonii</name>
    <dbReference type="NCBI Taxonomy" id="189"/>
    <lineage>
        <taxon>Bacteria</taxon>
        <taxon>Pseudomonadati</taxon>
        <taxon>Pseudomonadota</taxon>
        <taxon>Alphaproteobacteria</taxon>
        <taxon>Rhodospirillales</taxon>
        <taxon>Novispirillaceae</taxon>
        <taxon>Novispirillum</taxon>
    </lineage>
</organism>
<dbReference type="SMART" id="SM00932">
    <property type="entry name" value="Nfu_N"/>
    <property type="match status" value="1"/>
</dbReference>
<dbReference type="SUPFAM" id="SSF117916">
    <property type="entry name" value="Fe-S cluster assembly (FSCA) domain-like"/>
    <property type="match status" value="1"/>
</dbReference>
<evidence type="ECO:0000259" key="2">
    <source>
        <dbReference type="SMART" id="SM00932"/>
    </source>
</evidence>
<dbReference type="FunFam" id="3.30.1370.70:FF:000001">
    <property type="entry name" value="NifU-like protein 4, mitochondrial"/>
    <property type="match status" value="1"/>
</dbReference>
<dbReference type="FunFam" id="3.30.300.130:FF:000001">
    <property type="entry name" value="NFU1 iron-sulfur cluster scaffold"/>
    <property type="match status" value="1"/>
</dbReference>
<dbReference type="Pfam" id="PF01106">
    <property type="entry name" value="NifU"/>
    <property type="match status" value="1"/>
</dbReference>
<dbReference type="GO" id="GO:0051536">
    <property type="term" value="F:iron-sulfur cluster binding"/>
    <property type="evidence" value="ECO:0007669"/>
    <property type="project" value="InterPro"/>
</dbReference>
<keyword evidence="4" id="KW-1185">Reference proteome</keyword>
<dbReference type="Pfam" id="PF08712">
    <property type="entry name" value="Nfu_N"/>
    <property type="match status" value="1"/>
</dbReference>
<dbReference type="PIRSF" id="PIRSF036773">
    <property type="entry name" value="HIRIP5"/>
    <property type="match status" value="1"/>
</dbReference>
<comment type="caution">
    <text evidence="3">The sequence shown here is derived from an EMBL/GenBank/DDBJ whole genome shotgun (WGS) entry which is preliminary data.</text>
</comment>
<dbReference type="GO" id="GO:0016226">
    <property type="term" value="P:iron-sulfur cluster assembly"/>
    <property type="evidence" value="ECO:0007669"/>
    <property type="project" value="InterPro"/>
</dbReference>
<evidence type="ECO:0000313" key="4">
    <source>
        <dbReference type="Proteomes" id="UP000544872"/>
    </source>
</evidence>
<evidence type="ECO:0000256" key="1">
    <source>
        <dbReference type="ARBA" id="ARBA00006420"/>
    </source>
</evidence>
<evidence type="ECO:0000313" key="3">
    <source>
        <dbReference type="EMBL" id="MBB6209072.1"/>
    </source>
</evidence>
<protein>
    <submittedName>
        <fullName evidence="3">Fe-S cluster biogenesis protein NfuA</fullName>
    </submittedName>
</protein>
<dbReference type="PANTHER" id="PTHR11178">
    <property type="entry name" value="IRON-SULFUR CLUSTER SCAFFOLD PROTEIN NFU-RELATED"/>
    <property type="match status" value="1"/>
</dbReference>
<dbReference type="InterPro" id="IPR034904">
    <property type="entry name" value="FSCA_dom_sf"/>
</dbReference>
<dbReference type="InterPro" id="IPR001075">
    <property type="entry name" value="NIF_FeS_clus_asmbl_NifU_C"/>
</dbReference>
<dbReference type="InterPro" id="IPR036498">
    <property type="entry name" value="Nfu/NifU_N_sf"/>
</dbReference>
<dbReference type="InterPro" id="IPR035433">
    <property type="entry name" value="NFU1-like"/>
</dbReference>
<dbReference type="Proteomes" id="UP000544872">
    <property type="component" value="Unassembled WGS sequence"/>
</dbReference>
<accession>A0A7X0DMD7</accession>
<gene>
    <name evidence="3" type="ORF">FHS48_000453</name>
</gene>